<dbReference type="PROSITE" id="PS51375">
    <property type="entry name" value="PPR"/>
    <property type="match status" value="5"/>
</dbReference>
<dbReference type="Pfam" id="PF20431">
    <property type="entry name" value="E_motif"/>
    <property type="match status" value="1"/>
</dbReference>
<dbReference type="EMBL" id="AMZH03007755">
    <property type="protein sequence ID" value="RRT60510.1"/>
    <property type="molecule type" value="Genomic_DNA"/>
</dbReference>
<evidence type="ECO:0000313" key="4">
    <source>
        <dbReference type="Proteomes" id="UP000287651"/>
    </source>
</evidence>
<dbReference type="NCBIfam" id="TIGR00756">
    <property type="entry name" value="PPR"/>
    <property type="match status" value="4"/>
</dbReference>
<dbReference type="AlphaFoldDB" id="A0A426Z943"/>
<dbReference type="Pfam" id="PF01535">
    <property type="entry name" value="PPR"/>
    <property type="match status" value="3"/>
</dbReference>
<organism evidence="3 4">
    <name type="scientific">Ensete ventricosum</name>
    <name type="common">Abyssinian banana</name>
    <name type="synonym">Musa ensete</name>
    <dbReference type="NCBI Taxonomy" id="4639"/>
    <lineage>
        <taxon>Eukaryota</taxon>
        <taxon>Viridiplantae</taxon>
        <taxon>Streptophyta</taxon>
        <taxon>Embryophyta</taxon>
        <taxon>Tracheophyta</taxon>
        <taxon>Spermatophyta</taxon>
        <taxon>Magnoliopsida</taxon>
        <taxon>Liliopsida</taxon>
        <taxon>Zingiberales</taxon>
        <taxon>Musaceae</taxon>
        <taxon>Ensete</taxon>
    </lineage>
</organism>
<dbReference type="GO" id="GO:0003723">
    <property type="term" value="F:RNA binding"/>
    <property type="evidence" value="ECO:0007669"/>
    <property type="project" value="InterPro"/>
</dbReference>
<feature type="repeat" description="PPR" evidence="2">
    <location>
        <begin position="540"/>
        <end position="574"/>
    </location>
</feature>
<sequence length="626" mass="69588">MRERLISLLHRSPPLPPHHRHVAQINALLLRSHPDLLPLFLDRLLFGLSPSAAAVRHARKLFDALPQPDSDLCSSVVSACSKLSLHREALAVFYSAHRKGGLILFLSIPPVLKSCAWLPAADQGKQVHCHVLLRGLGSNVFIQAALIDFYCKTGDLGSARRAFDEIAFKDAVTVNCLISGYSKAGDVLEARRLFDNMTKRTSASWNSMISCYAHSGNFAEALTLFERMLKEKARPNEITVVTLLSICAKLGDLKTGLKIKCLIGDMGLTKDLIVRTAVLEMYVKCGAVDEARREFDGMVHRDVVAWSAMIAGYAQNGRPDEALELFESMKAENCKPNEVTLVSVLSASAQLGSVEFGLHIGSYIESQELASGVYVGSALVDMYSKCGNIGGARRVFSKMKQRDVITWNSMIAGLAFNGFAQEAFDLYHRMRDQHFKPTDVTFVGLLTACTHAGRVEQGLAFFRSMKPEHGIAPKVEHCACIVDLFCRSGRLEDAYKFICEMETEPNVVIWGTLLSACRIHSDVELAEVAVKKLVVLEPNNSSNYVLLSNIYANAGRWEEARKMRDLMRSKNVQKLYAYSWIELEGAVHKFLVEDTSHPRCDEIYKVVDGLSLQLKWVGYDPNLELI</sequence>
<evidence type="ECO:0000313" key="3">
    <source>
        <dbReference type="EMBL" id="RRT60510.1"/>
    </source>
</evidence>
<evidence type="ECO:0000256" key="1">
    <source>
        <dbReference type="ARBA" id="ARBA00022737"/>
    </source>
</evidence>
<evidence type="ECO:0008006" key="5">
    <source>
        <dbReference type="Google" id="ProtNLM"/>
    </source>
</evidence>
<dbReference type="Gene3D" id="1.25.40.10">
    <property type="entry name" value="Tetratricopeptide repeat domain"/>
    <property type="match status" value="4"/>
</dbReference>
<dbReference type="PANTHER" id="PTHR47926">
    <property type="entry name" value="PENTATRICOPEPTIDE REPEAT-CONTAINING PROTEIN"/>
    <property type="match status" value="1"/>
</dbReference>
<evidence type="ECO:0000256" key="2">
    <source>
        <dbReference type="PROSITE-ProRule" id="PRU00708"/>
    </source>
</evidence>
<feature type="repeat" description="PPR" evidence="2">
    <location>
        <begin position="403"/>
        <end position="437"/>
    </location>
</feature>
<dbReference type="Pfam" id="PF13041">
    <property type="entry name" value="PPR_2"/>
    <property type="match status" value="3"/>
</dbReference>
<name>A0A426Z943_ENSVE</name>
<dbReference type="FunFam" id="1.25.40.10:FF:000309">
    <property type="entry name" value="Pentatricopeptide repeat-containing protein, chloroplastic"/>
    <property type="match status" value="1"/>
</dbReference>
<gene>
    <name evidence="3" type="ORF">B296_00026740</name>
</gene>
<feature type="repeat" description="PPR" evidence="2">
    <location>
        <begin position="302"/>
        <end position="336"/>
    </location>
</feature>
<keyword evidence="1" id="KW-0677">Repeat</keyword>
<protein>
    <recommendedName>
        <fullName evidence="5">Pentacotripeptide-repeat region of PRORP domain-containing protein</fullName>
    </recommendedName>
</protein>
<feature type="repeat" description="PPR" evidence="2">
    <location>
        <begin position="201"/>
        <end position="235"/>
    </location>
</feature>
<dbReference type="FunFam" id="1.25.40.10:FF:000442">
    <property type="entry name" value="Pentatricopeptide repeat-containing protein At3g49710"/>
    <property type="match status" value="1"/>
</dbReference>
<dbReference type="InterPro" id="IPR046848">
    <property type="entry name" value="E_motif"/>
</dbReference>
<dbReference type="InterPro" id="IPR046960">
    <property type="entry name" value="PPR_At4g14850-like_plant"/>
</dbReference>
<comment type="caution">
    <text evidence="3">The sequence shown here is derived from an EMBL/GenBank/DDBJ whole genome shotgun (WGS) entry which is preliminary data.</text>
</comment>
<dbReference type="GO" id="GO:0009451">
    <property type="term" value="P:RNA modification"/>
    <property type="evidence" value="ECO:0007669"/>
    <property type="project" value="InterPro"/>
</dbReference>
<accession>A0A426Z943</accession>
<dbReference type="FunFam" id="1.25.40.10:FF:000366">
    <property type="entry name" value="Pentatricopeptide (PPR) repeat-containing protein"/>
    <property type="match status" value="1"/>
</dbReference>
<dbReference type="Proteomes" id="UP000287651">
    <property type="component" value="Unassembled WGS sequence"/>
</dbReference>
<reference evidence="3 4" key="1">
    <citation type="journal article" date="2014" name="Agronomy (Basel)">
        <title>A Draft Genome Sequence for Ensete ventricosum, the Drought-Tolerant Tree Against Hunger.</title>
        <authorList>
            <person name="Harrison J."/>
            <person name="Moore K.A."/>
            <person name="Paszkiewicz K."/>
            <person name="Jones T."/>
            <person name="Grant M."/>
            <person name="Ambacheew D."/>
            <person name="Muzemil S."/>
            <person name="Studholme D.J."/>
        </authorList>
    </citation>
    <scope>NUCLEOTIDE SEQUENCE [LARGE SCALE GENOMIC DNA]</scope>
</reference>
<dbReference type="FunFam" id="1.25.40.10:FF:000031">
    <property type="entry name" value="Pentatricopeptide repeat-containing protein mitochondrial"/>
    <property type="match status" value="1"/>
</dbReference>
<proteinExistence type="predicted"/>
<dbReference type="InterPro" id="IPR011990">
    <property type="entry name" value="TPR-like_helical_dom_sf"/>
</dbReference>
<dbReference type="PANTHER" id="PTHR47926:SF537">
    <property type="entry name" value="PENTACOTRIPEPTIDE-REPEAT REGION OF PRORP DOMAIN-CONTAINING PROTEIN"/>
    <property type="match status" value="1"/>
</dbReference>
<feature type="repeat" description="PPR" evidence="2">
    <location>
        <begin position="170"/>
        <end position="200"/>
    </location>
</feature>
<dbReference type="Pfam" id="PF12854">
    <property type="entry name" value="PPR_1"/>
    <property type="match status" value="1"/>
</dbReference>
<dbReference type="InterPro" id="IPR002885">
    <property type="entry name" value="PPR_rpt"/>
</dbReference>
<dbReference type="SUPFAM" id="SSF48452">
    <property type="entry name" value="TPR-like"/>
    <property type="match status" value="1"/>
</dbReference>